<evidence type="ECO:0000256" key="5">
    <source>
        <dbReference type="ARBA" id="ARBA00023002"/>
    </source>
</evidence>
<evidence type="ECO:0000256" key="4">
    <source>
        <dbReference type="ARBA" id="ARBA00022723"/>
    </source>
</evidence>
<evidence type="ECO:0000256" key="2">
    <source>
        <dbReference type="ARBA" id="ARBA00010617"/>
    </source>
</evidence>
<comment type="caution">
    <text evidence="10">The sequence shown here is derived from an EMBL/GenBank/DDBJ whole genome shotgun (WGS) entry which is preliminary data.</text>
</comment>
<keyword evidence="5 9" id="KW-0560">Oxidoreductase</keyword>
<dbReference type="CDD" id="cd11072">
    <property type="entry name" value="CYP71-like"/>
    <property type="match status" value="1"/>
</dbReference>
<evidence type="ECO:0000256" key="1">
    <source>
        <dbReference type="ARBA" id="ARBA00001971"/>
    </source>
</evidence>
<name>A0A6A3AE11_HIBSY</name>
<dbReference type="Gene3D" id="1.10.630.10">
    <property type="entry name" value="Cytochrome P450"/>
    <property type="match status" value="1"/>
</dbReference>
<comment type="similarity">
    <text evidence="2 9">Belongs to the cytochrome P450 family.</text>
</comment>
<dbReference type="PANTHER" id="PTHR47955:SF8">
    <property type="entry name" value="CYTOCHROME P450 71D11-LIKE"/>
    <property type="match status" value="1"/>
</dbReference>
<keyword evidence="7 9" id="KW-0503">Monooxygenase</keyword>
<dbReference type="InterPro" id="IPR002401">
    <property type="entry name" value="Cyt_P450_E_grp-I"/>
</dbReference>
<dbReference type="GO" id="GO:0004497">
    <property type="term" value="F:monooxygenase activity"/>
    <property type="evidence" value="ECO:0007669"/>
    <property type="project" value="UniProtKB-KW"/>
</dbReference>
<evidence type="ECO:0000256" key="3">
    <source>
        <dbReference type="ARBA" id="ARBA00022617"/>
    </source>
</evidence>
<keyword evidence="4 8" id="KW-0479">Metal-binding</keyword>
<comment type="cofactor">
    <cofactor evidence="1 8">
        <name>heme</name>
        <dbReference type="ChEBI" id="CHEBI:30413"/>
    </cofactor>
</comment>
<dbReference type="GO" id="GO:0016705">
    <property type="term" value="F:oxidoreductase activity, acting on paired donors, with incorporation or reduction of molecular oxygen"/>
    <property type="evidence" value="ECO:0007669"/>
    <property type="project" value="InterPro"/>
</dbReference>
<keyword evidence="11" id="KW-1185">Reference proteome</keyword>
<reference evidence="10" key="1">
    <citation type="submission" date="2019-09" db="EMBL/GenBank/DDBJ databases">
        <title>Draft genome information of white flower Hibiscus syriacus.</title>
        <authorList>
            <person name="Kim Y.-M."/>
        </authorList>
    </citation>
    <scope>NUCLEOTIDE SEQUENCE [LARGE SCALE GENOMIC DNA]</scope>
    <source>
        <strain evidence="10">YM2019G1</strain>
    </source>
</reference>
<dbReference type="PRINTS" id="PR00463">
    <property type="entry name" value="EP450I"/>
</dbReference>
<dbReference type="GO" id="GO:0020037">
    <property type="term" value="F:heme binding"/>
    <property type="evidence" value="ECO:0007669"/>
    <property type="project" value="InterPro"/>
</dbReference>
<dbReference type="GO" id="GO:0005506">
    <property type="term" value="F:iron ion binding"/>
    <property type="evidence" value="ECO:0007669"/>
    <property type="project" value="InterPro"/>
</dbReference>
<dbReference type="InterPro" id="IPR017972">
    <property type="entry name" value="Cyt_P450_CS"/>
</dbReference>
<sequence>MKNIDSNMKLPPGPWKLPIIGNLHQLVKFGSLPHQILRDLANQHGPLMHLQLGELSTVVVSSAQMAKEVLITHGVVFAGRPYVAAIDAVTYGSRDISMAPYGNYWRHVRKICTVELLTAKRVQSYESIRQEEVSALVKSVSSNQRSPVNLSKQIFSLTYRITSRAAFGYTSDGHESYSEVVEKLTKLGSGFGLADMYPSFRMLEHISGMKQKVEALFQQSDRILQGIIDEHRTRLETGKTGEEEEAKEDLVTALLKIQQLGGLEFPLADQEIKAIVLDIFAGGGESSSTTVEWAMSEMVRNPRVLKKAQYEVRQICHEKGDVDEASIKELKYLALVIKETLRLHPPFPLLLPRESRENCEVNGYQVPLKTKVIINAWAIGRDPKYWSEAETFHPERFSNNSIDFKGTDLNFIPFGAGRRVCPGISFALPNVELPLAKLLFHLIGNFRMK</sequence>
<evidence type="ECO:0000256" key="8">
    <source>
        <dbReference type="PIRSR" id="PIRSR602401-1"/>
    </source>
</evidence>
<dbReference type="PROSITE" id="PS00086">
    <property type="entry name" value="CYTOCHROME_P450"/>
    <property type="match status" value="1"/>
</dbReference>
<dbReference type="InterPro" id="IPR001128">
    <property type="entry name" value="Cyt_P450"/>
</dbReference>
<dbReference type="InterPro" id="IPR036396">
    <property type="entry name" value="Cyt_P450_sf"/>
</dbReference>
<feature type="binding site" description="axial binding residue" evidence="8">
    <location>
        <position position="421"/>
    </location>
    <ligand>
        <name>heme</name>
        <dbReference type="ChEBI" id="CHEBI:30413"/>
    </ligand>
    <ligandPart>
        <name>Fe</name>
        <dbReference type="ChEBI" id="CHEBI:18248"/>
    </ligandPart>
</feature>
<dbReference type="Proteomes" id="UP000436088">
    <property type="component" value="Unassembled WGS sequence"/>
</dbReference>
<keyword evidence="6 8" id="KW-0408">Iron</keyword>
<dbReference type="PRINTS" id="PR00385">
    <property type="entry name" value="P450"/>
</dbReference>
<dbReference type="AlphaFoldDB" id="A0A6A3AE11"/>
<accession>A0A6A3AE11</accession>
<evidence type="ECO:0000313" key="10">
    <source>
        <dbReference type="EMBL" id="KAE8702326.1"/>
    </source>
</evidence>
<dbReference type="Pfam" id="PF00067">
    <property type="entry name" value="p450"/>
    <property type="match status" value="1"/>
</dbReference>
<organism evidence="10 11">
    <name type="scientific">Hibiscus syriacus</name>
    <name type="common">Rose of Sharon</name>
    <dbReference type="NCBI Taxonomy" id="106335"/>
    <lineage>
        <taxon>Eukaryota</taxon>
        <taxon>Viridiplantae</taxon>
        <taxon>Streptophyta</taxon>
        <taxon>Embryophyta</taxon>
        <taxon>Tracheophyta</taxon>
        <taxon>Spermatophyta</taxon>
        <taxon>Magnoliopsida</taxon>
        <taxon>eudicotyledons</taxon>
        <taxon>Gunneridae</taxon>
        <taxon>Pentapetalae</taxon>
        <taxon>rosids</taxon>
        <taxon>malvids</taxon>
        <taxon>Malvales</taxon>
        <taxon>Malvaceae</taxon>
        <taxon>Malvoideae</taxon>
        <taxon>Hibiscus</taxon>
    </lineage>
</organism>
<gene>
    <name evidence="10" type="ORF">F3Y22_tig00110483pilonHSYRG00181</name>
</gene>
<protein>
    <submittedName>
        <fullName evidence="10">Cytochrome P450 71D11</fullName>
    </submittedName>
</protein>
<evidence type="ECO:0000256" key="7">
    <source>
        <dbReference type="ARBA" id="ARBA00023033"/>
    </source>
</evidence>
<dbReference type="PANTHER" id="PTHR47955">
    <property type="entry name" value="CYTOCHROME P450 FAMILY 71 PROTEIN"/>
    <property type="match status" value="1"/>
</dbReference>
<evidence type="ECO:0000256" key="6">
    <source>
        <dbReference type="ARBA" id="ARBA00023004"/>
    </source>
</evidence>
<evidence type="ECO:0000313" key="11">
    <source>
        <dbReference type="Proteomes" id="UP000436088"/>
    </source>
</evidence>
<dbReference type="FunFam" id="1.10.630.10:FF:000043">
    <property type="entry name" value="Cytochrome P450 99A2"/>
    <property type="match status" value="1"/>
</dbReference>
<dbReference type="EMBL" id="VEPZ02001008">
    <property type="protein sequence ID" value="KAE8702326.1"/>
    <property type="molecule type" value="Genomic_DNA"/>
</dbReference>
<proteinExistence type="inferred from homology"/>
<evidence type="ECO:0000256" key="9">
    <source>
        <dbReference type="RuleBase" id="RU000461"/>
    </source>
</evidence>
<dbReference type="SUPFAM" id="SSF48264">
    <property type="entry name" value="Cytochrome P450"/>
    <property type="match status" value="1"/>
</dbReference>
<keyword evidence="3 8" id="KW-0349">Heme</keyword>